<dbReference type="AlphaFoldDB" id="A0A0J7YMJ9"/>
<evidence type="ECO:0000313" key="2">
    <source>
        <dbReference type="Proteomes" id="UP000035740"/>
    </source>
</evidence>
<proteinExistence type="predicted"/>
<dbReference type="EMBL" id="KQ120978">
    <property type="protein sequence ID" value="KMS64837.1"/>
    <property type="molecule type" value="Genomic_DNA"/>
</dbReference>
<feature type="non-terminal residue" evidence="1">
    <location>
        <position position="1"/>
    </location>
</feature>
<organism evidence="1 2">
    <name type="scientific">Beta vulgaris subsp. vulgaris</name>
    <name type="common">Beet</name>
    <dbReference type="NCBI Taxonomy" id="3555"/>
    <lineage>
        <taxon>Eukaryota</taxon>
        <taxon>Viridiplantae</taxon>
        <taxon>Streptophyta</taxon>
        <taxon>Embryophyta</taxon>
        <taxon>Tracheophyta</taxon>
        <taxon>Spermatophyta</taxon>
        <taxon>Magnoliopsida</taxon>
        <taxon>eudicotyledons</taxon>
        <taxon>Gunneridae</taxon>
        <taxon>Pentapetalae</taxon>
        <taxon>Caryophyllales</taxon>
        <taxon>Chenopodiaceae</taxon>
        <taxon>Betoideae</taxon>
        <taxon>Beta</taxon>
    </lineage>
</organism>
<evidence type="ECO:0000313" key="1">
    <source>
        <dbReference type="EMBL" id="KMS64837.1"/>
    </source>
</evidence>
<sequence length="145" mass="16687">QLTEVHTTLDKTRQELSVMRTAYIDLQKKIVKADRRNNTIDAQRKFSDAFASVTTFKAKRLEAEIKTLGQKEQELIFDLDQSRAQSKAQASRLYSEQMQKLAQEKALTETEFKNQTVVAECQSTIEMYKQEVGCSMNSPFRLTVN</sequence>
<accession>A0A0J7YMJ9</accession>
<protein>
    <submittedName>
        <fullName evidence="1">Uncharacterized protein</fullName>
    </submittedName>
</protein>
<keyword evidence="2" id="KW-1185">Reference proteome</keyword>
<reference evidence="1 2" key="1">
    <citation type="journal article" date="2014" name="Nature">
        <title>The genome of the recently domesticated crop plant sugar beet (Beta vulgaris).</title>
        <authorList>
            <person name="Dohm J.C."/>
            <person name="Minoche A.E."/>
            <person name="Holtgrawe D."/>
            <person name="Capella-Gutierrez S."/>
            <person name="Zakrzewski F."/>
            <person name="Tafer H."/>
            <person name="Rupp O."/>
            <person name="Sorensen T.R."/>
            <person name="Stracke R."/>
            <person name="Reinhardt R."/>
            <person name="Goesmann A."/>
            <person name="Kraft T."/>
            <person name="Schulz B."/>
            <person name="Stadler P.F."/>
            <person name="Schmidt T."/>
            <person name="Gabaldon T."/>
            <person name="Lehrach H."/>
            <person name="Weisshaar B."/>
            <person name="Himmelbauer H."/>
        </authorList>
    </citation>
    <scope>NUCLEOTIDE SEQUENCE [LARGE SCALE GENOMIC DNA]</scope>
    <source>
        <tissue evidence="1">Taproot</tissue>
    </source>
</reference>
<dbReference type="Gramene" id="KMS64837">
    <property type="protein sequence ID" value="KMS64837"/>
    <property type="gene ID" value="BVRB_042160"/>
</dbReference>
<dbReference type="Proteomes" id="UP000035740">
    <property type="component" value="Unassembled WGS sequence"/>
</dbReference>
<gene>
    <name evidence="1" type="ORF">BVRB_042160</name>
</gene>
<name>A0A0J7YMJ9_BETVV</name>